<proteinExistence type="predicted"/>
<organism evidence="1 2">
    <name type="scientific">Microcystis flos-aquae TF09</name>
    <dbReference type="NCBI Taxonomy" id="2060473"/>
    <lineage>
        <taxon>Bacteria</taxon>
        <taxon>Bacillati</taxon>
        <taxon>Cyanobacteriota</taxon>
        <taxon>Cyanophyceae</taxon>
        <taxon>Oscillatoriophycideae</taxon>
        <taxon>Chroococcales</taxon>
        <taxon>Microcystaceae</taxon>
        <taxon>Microcystis</taxon>
    </lineage>
</organism>
<name>A0A3E0KWV1_9CHRO</name>
<protein>
    <recommendedName>
        <fullName evidence="3">IS1 family transposase</fullName>
    </recommendedName>
</protein>
<dbReference type="AlphaFoldDB" id="A0A3E0KWV1"/>
<evidence type="ECO:0000313" key="1">
    <source>
        <dbReference type="EMBL" id="REJ39738.1"/>
    </source>
</evidence>
<reference evidence="1 2" key="1">
    <citation type="submission" date="2017-10" db="EMBL/GenBank/DDBJ databases">
        <title>A large-scale comparative metagenomic study reveals the eutrophication-driven functional interactions in six Microcystis-epibionts communities.</title>
        <authorList>
            <person name="Li Q."/>
            <person name="Lin F."/>
        </authorList>
    </citation>
    <scope>NUCLEOTIDE SEQUENCE [LARGE SCALE GENOMIC DNA]</scope>
    <source>
        <strain evidence="1">TF09</strain>
    </source>
</reference>
<comment type="caution">
    <text evidence="1">The sequence shown here is derived from an EMBL/GenBank/DDBJ whole genome shotgun (WGS) entry which is preliminary data.</text>
</comment>
<evidence type="ECO:0000313" key="2">
    <source>
        <dbReference type="Proteomes" id="UP000256873"/>
    </source>
</evidence>
<dbReference type="EMBL" id="QQWC01000006">
    <property type="protein sequence ID" value="REJ39738.1"/>
    <property type="molecule type" value="Genomic_DNA"/>
</dbReference>
<gene>
    <name evidence="1" type="ORF">DWQ54_20610</name>
</gene>
<accession>A0A3E0KWV1</accession>
<dbReference type="Gene3D" id="2.20.28.10">
    <property type="match status" value="1"/>
</dbReference>
<dbReference type="Proteomes" id="UP000256873">
    <property type="component" value="Unassembled WGS sequence"/>
</dbReference>
<sequence>MTFLINIFFWLLSGLLKYQSSTEQSTPPSSPPFPCPNCGSHYMIKNGSIHNGKPKRQCKECGRQFVINPTNKTVILSSMTGGKMNPAFLTKNAITNPKSLTG</sequence>
<evidence type="ECO:0008006" key="3">
    <source>
        <dbReference type="Google" id="ProtNLM"/>
    </source>
</evidence>